<feature type="transmembrane region" description="Helical" evidence="6">
    <location>
        <begin position="244"/>
        <end position="263"/>
    </location>
</feature>
<dbReference type="SUPFAM" id="SSF103481">
    <property type="entry name" value="Multidrug resistance efflux transporter EmrE"/>
    <property type="match status" value="2"/>
</dbReference>
<dbReference type="RefSeq" id="WP_193675801.1">
    <property type="nucleotide sequence ID" value="NZ_JADDIV010000002.1"/>
</dbReference>
<feature type="transmembrane region" description="Helical" evidence="6">
    <location>
        <begin position="269"/>
        <end position="288"/>
    </location>
</feature>
<keyword evidence="5 6" id="KW-0472">Membrane</keyword>
<keyword evidence="4 6" id="KW-1133">Transmembrane helix</keyword>
<evidence type="ECO:0000256" key="1">
    <source>
        <dbReference type="ARBA" id="ARBA00004651"/>
    </source>
</evidence>
<keyword evidence="9" id="KW-1185">Reference proteome</keyword>
<dbReference type="PANTHER" id="PTHR42920:SF5">
    <property type="entry name" value="EAMA DOMAIN-CONTAINING PROTEIN"/>
    <property type="match status" value="1"/>
</dbReference>
<comment type="subcellular location">
    <subcellularLocation>
        <location evidence="1">Cell membrane</location>
        <topology evidence="1">Multi-pass membrane protein</topology>
    </subcellularLocation>
</comment>
<feature type="domain" description="EamA" evidence="7">
    <location>
        <begin position="152"/>
        <end position="285"/>
    </location>
</feature>
<accession>A0ABR9S102</accession>
<feature type="transmembrane region" description="Helical" evidence="6">
    <location>
        <begin position="183"/>
        <end position="201"/>
    </location>
</feature>
<evidence type="ECO:0000313" key="9">
    <source>
        <dbReference type="Proteomes" id="UP000806285"/>
    </source>
</evidence>
<dbReference type="InterPro" id="IPR037185">
    <property type="entry name" value="EmrE-like"/>
</dbReference>
<dbReference type="PANTHER" id="PTHR42920">
    <property type="entry name" value="OS03G0707200 PROTEIN-RELATED"/>
    <property type="match status" value="1"/>
</dbReference>
<gene>
    <name evidence="8" type="ORF">IM787_06345</name>
</gene>
<dbReference type="Proteomes" id="UP000806285">
    <property type="component" value="Unassembled WGS sequence"/>
</dbReference>
<reference evidence="8 9" key="1">
    <citation type="submission" date="2020-10" db="EMBL/GenBank/DDBJ databases">
        <title>Ramlibacter sp. HM2 16S ribosomal RNA gene Genome sequencing and assembly.</title>
        <authorList>
            <person name="Kang M."/>
        </authorList>
    </citation>
    <scope>NUCLEOTIDE SEQUENCE [LARGE SCALE GENOMIC DNA]</scope>
    <source>
        <strain evidence="8 9">HM2</strain>
    </source>
</reference>
<feature type="transmembrane region" description="Helical" evidence="6">
    <location>
        <begin position="97"/>
        <end position="117"/>
    </location>
</feature>
<dbReference type="InterPro" id="IPR051258">
    <property type="entry name" value="Diverse_Substrate_Transporter"/>
</dbReference>
<evidence type="ECO:0000256" key="6">
    <source>
        <dbReference type="SAM" id="Phobius"/>
    </source>
</evidence>
<sequence>MQQVMWTGVAAALAAALLGSAWQLLTRHGVTTTLGPIEIALLRYGIPALVLLPVLRRVGLRPAGLSRWRLLALVAGGGLPFGLLVLAGAQLAPAAHIGVFMAGTMPVFTALACLLLLGEAIPVIRCIGFMFILAGVAWLGLSGATLLPGAWRGDLLFLLAAVAWAGYTVAFRGSGLTAWEGAAVVNAWSSIGLLALLPWTGAPRLLTAPWSDVVLQALGQGVLAGLLGQVVYMAAVSQLGSSRAALSSALVPPMTALGASLLLGEQADLSTWIASALVACGIALAALAGSRTSVAAATVAKSSSA</sequence>
<dbReference type="Pfam" id="PF00892">
    <property type="entry name" value="EamA"/>
    <property type="match status" value="2"/>
</dbReference>
<evidence type="ECO:0000256" key="5">
    <source>
        <dbReference type="ARBA" id="ARBA00023136"/>
    </source>
</evidence>
<feature type="transmembrane region" description="Helical" evidence="6">
    <location>
        <begin position="39"/>
        <end position="58"/>
    </location>
</feature>
<evidence type="ECO:0000256" key="2">
    <source>
        <dbReference type="ARBA" id="ARBA00022475"/>
    </source>
</evidence>
<comment type="caution">
    <text evidence="8">The sequence shown here is derived from an EMBL/GenBank/DDBJ whole genome shotgun (WGS) entry which is preliminary data.</text>
</comment>
<feature type="transmembrane region" description="Helical" evidence="6">
    <location>
        <begin position="129"/>
        <end position="149"/>
    </location>
</feature>
<evidence type="ECO:0000259" key="7">
    <source>
        <dbReference type="Pfam" id="PF00892"/>
    </source>
</evidence>
<evidence type="ECO:0000256" key="4">
    <source>
        <dbReference type="ARBA" id="ARBA00022989"/>
    </source>
</evidence>
<feature type="transmembrane region" description="Helical" evidence="6">
    <location>
        <begin position="155"/>
        <end position="171"/>
    </location>
</feature>
<evidence type="ECO:0000313" key="8">
    <source>
        <dbReference type="EMBL" id="MBE7367175.1"/>
    </source>
</evidence>
<keyword evidence="3 6" id="KW-0812">Transmembrane</keyword>
<organism evidence="8 9">
    <name type="scientific">Ramlibacter pallidus</name>
    <dbReference type="NCBI Taxonomy" id="2780087"/>
    <lineage>
        <taxon>Bacteria</taxon>
        <taxon>Pseudomonadati</taxon>
        <taxon>Pseudomonadota</taxon>
        <taxon>Betaproteobacteria</taxon>
        <taxon>Burkholderiales</taxon>
        <taxon>Comamonadaceae</taxon>
        <taxon>Ramlibacter</taxon>
    </lineage>
</organism>
<proteinExistence type="predicted"/>
<name>A0ABR9S102_9BURK</name>
<evidence type="ECO:0000256" key="3">
    <source>
        <dbReference type="ARBA" id="ARBA00022692"/>
    </source>
</evidence>
<dbReference type="InterPro" id="IPR000620">
    <property type="entry name" value="EamA_dom"/>
</dbReference>
<feature type="transmembrane region" description="Helical" evidence="6">
    <location>
        <begin position="213"/>
        <end position="232"/>
    </location>
</feature>
<feature type="transmembrane region" description="Helical" evidence="6">
    <location>
        <begin position="70"/>
        <end position="91"/>
    </location>
</feature>
<feature type="domain" description="EamA" evidence="7">
    <location>
        <begin position="7"/>
        <end position="139"/>
    </location>
</feature>
<dbReference type="EMBL" id="JADDIV010000002">
    <property type="protein sequence ID" value="MBE7367175.1"/>
    <property type="molecule type" value="Genomic_DNA"/>
</dbReference>
<protein>
    <submittedName>
        <fullName evidence="8">DMT family transporter</fullName>
    </submittedName>
</protein>
<keyword evidence="2" id="KW-1003">Cell membrane</keyword>